<protein>
    <submittedName>
        <fullName evidence="1">Uncharacterized protein</fullName>
    </submittedName>
</protein>
<organism evidence="1">
    <name type="scientific">Anguilla anguilla</name>
    <name type="common">European freshwater eel</name>
    <name type="synonym">Muraena anguilla</name>
    <dbReference type="NCBI Taxonomy" id="7936"/>
    <lineage>
        <taxon>Eukaryota</taxon>
        <taxon>Metazoa</taxon>
        <taxon>Chordata</taxon>
        <taxon>Craniata</taxon>
        <taxon>Vertebrata</taxon>
        <taxon>Euteleostomi</taxon>
        <taxon>Actinopterygii</taxon>
        <taxon>Neopterygii</taxon>
        <taxon>Teleostei</taxon>
        <taxon>Anguilliformes</taxon>
        <taxon>Anguillidae</taxon>
        <taxon>Anguilla</taxon>
    </lineage>
</organism>
<dbReference type="AlphaFoldDB" id="A0A0E9VN33"/>
<evidence type="ECO:0000313" key="1">
    <source>
        <dbReference type="EMBL" id="JAH79467.1"/>
    </source>
</evidence>
<sequence length="26" mass="3338">MYAPFIFQWRYSEDKTRRCLFMLFST</sequence>
<proteinExistence type="predicted"/>
<name>A0A0E9VN33_ANGAN</name>
<reference evidence="1" key="2">
    <citation type="journal article" date="2015" name="Fish Shellfish Immunol.">
        <title>Early steps in the European eel (Anguilla anguilla)-Vibrio vulnificus interaction in the gills: Role of the RtxA13 toxin.</title>
        <authorList>
            <person name="Callol A."/>
            <person name="Pajuelo D."/>
            <person name="Ebbesson L."/>
            <person name="Teles M."/>
            <person name="MacKenzie S."/>
            <person name="Amaro C."/>
        </authorList>
    </citation>
    <scope>NUCLEOTIDE SEQUENCE</scope>
</reference>
<accession>A0A0E9VN33</accession>
<reference evidence="1" key="1">
    <citation type="submission" date="2014-11" db="EMBL/GenBank/DDBJ databases">
        <authorList>
            <person name="Amaro Gonzalez C."/>
        </authorList>
    </citation>
    <scope>NUCLEOTIDE SEQUENCE</scope>
</reference>
<dbReference type="EMBL" id="GBXM01029110">
    <property type="protein sequence ID" value="JAH79467.1"/>
    <property type="molecule type" value="Transcribed_RNA"/>
</dbReference>